<evidence type="ECO:0000313" key="3">
    <source>
        <dbReference type="Proteomes" id="UP001457282"/>
    </source>
</evidence>
<feature type="region of interest" description="Disordered" evidence="1">
    <location>
        <begin position="104"/>
        <end position="131"/>
    </location>
</feature>
<reference evidence="2 3" key="1">
    <citation type="journal article" date="2023" name="G3 (Bethesda)">
        <title>A chromosome-length genome assembly and annotation of blackberry (Rubus argutus, cv. 'Hillquist').</title>
        <authorList>
            <person name="Bruna T."/>
            <person name="Aryal R."/>
            <person name="Dudchenko O."/>
            <person name="Sargent D.J."/>
            <person name="Mead D."/>
            <person name="Buti M."/>
            <person name="Cavallini A."/>
            <person name="Hytonen T."/>
            <person name="Andres J."/>
            <person name="Pham M."/>
            <person name="Weisz D."/>
            <person name="Mascagni F."/>
            <person name="Usai G."/>
            <person name="Natali L."/>
            <person name="Bassil N."/>
            <person name="Fernandez G.E."/>
            <person name="Lomsadze A."/>
            <person name="Armour M."/>
            <person name="Olukolu B."/>
            <person name="Poorten T."/>
            <person name="Britton C."/>
            <person name="Davik J."/>
            <person name="Ashrafi H."/>
            <person name="Aiden E.L."/>
            <person name="Borodovsky M."/>
            <person name="Worthington M."/>
        </authorList>
    </citation>
    <scope>NUCLEOTIDE SEQUENCE [LARGE SCALE GENOMIC DNA]</scope>
    <source>
        <strain evidence="2">PI 553951</strain>
    </source>
</reference>
<dbReference type="Proteomes" id="UP001457282">
    <property type="component" value="Unassembled WGS sequence"/>
</dbReference>
<dbReference type="EMBL" id="JBEDUW010000001">
    <property type="protein sequence ID" value="KAK9951447.1"/>
    <property type="molecule type" value="Genomic_DNA"/>
</dbReference>
<organism evidence="2 3">
    <name type="scientific">Rubus argutus</name>
    <name type="common">Southern blackberry</name>
    <dbReference type="NCBI Taxonomy" id="59490"/>
    <lineage>
        <taxon>Eukaryota</taxon>
        <taxon>Viridiplantae</taxon>
        <taxon>Streptophyta</taxon>
        <taxon>Embryophyta</taxon>
        <taxon>Tracheophyta</taxon>
        <taxon>Spermatophyta</taxon>
        <taxon>Magnoliopsida</taxon>
        <taxon>eudicotyledons</taxon>
        <taxon>Gunneridae</taxon>
        <taxon>Pentapetalae</taxon>
        <taxon>rosids</taxon>
        <taxon>fabids</taxon>
        <taxon>Rosales</taxon>
        <taxon>Rosaceae</taxon>
        <taxon>Rosoideae</taxon>
        <taxon>Rosoideae incertae sedis</taxon>
        <taxon>Rubus</taxon>
    </lineage>
</organism>
<proteinExistence type="predicted"/>
<dbReference type="AlphaFoldDB" id="A0AAW1YS98"/>
<accession>A0AAW1YS98</accession>
<comment type="caution">
    <text evidence="2">The sequence shown here is derived from an EMBL/GenBank/DDBJ whole genome shotgun (WGS) entry which is preliminary data.</text>
</comment>
<keyword evidence="3" id="KW-1185">Reference proteome</keyword>
<protein>
    <submittedName>
        <fullName evidence="2">Uncharacterized protein</fullName>
    </submittedName>
</protein>
<gene>
    <name evidence="2" type="ORF">M0R45_006888</name>
</gene>
<evidence type="ECO:0000256" key="1">
    <source>
        <dbReference type="SAM" id="MobiDB-lite"/>
    </source>
</evidence>
<evidence type="ECO:0000313" key="2">
    <source>
        <dbReference type="EMBL" id="KAK9951447.1"/>
    </source>
</evidence>
<name>A0AAW1YS98_RUBAR</name>
<sequence>MEDDGRVERRRWDRWTEVINDSSGRAGSASKMEARWQFLGFGFSDLGEVQVLLNLVVVCDGVGEHGLDVGGEVCSGGEHRHGRAGDGDVNWDLGRVLFAGDVKRGKERGGRRWKGGGDERRQNTAGQKIDR</sequence>